<dbReference type="Pfam" id="PF21259">
    <property type="entry name" value="Rgg_C"/>
    <property type="match status" value="1"/>
</dbReference>
<evidence type="ECO:0000313" key="3">
    <source>
        <dbReference type="Proteomes" id="UP000553016"/>
    </source>
</evidence>
<sequence length="293" mass="34515">MKRKVGETLKEIRINLGLTEKAVYDGIVARSTFQKIEKDLQSPSFEKIELILERLCISQKQFEFIRNNFQLDEKEQILVEFRQMGYTVELDKINAMLKKINDLLEVQHDEMYVNLKILLESFALFQKTQNLALVQEKAVEIWNKLEMKDRWYYEDIILIMNILYVFPPGTLEHKVDRLLKFVDQYKLYEPKAAIDVVVKLNYATFLKLNGRMLEAKEMVDEIIDIAHSKQLVLYEQSALFKKAEIMLTEGKVKEATLLAEEVFITVDRLNFPALLDDFKLDWDLLHTELGLEK</sequence>
<dbReference type="Gene3D" id="1.25.40.10">
    <property type="entry name" value="Tetratricopeptide repeat domain"/>
    <property type="match status" value="1"/>
</dbReference>
<dbReference type="CDD" id="cd00093">
    <property type="entry name" value="HTH_XRE"/>
    <property type="match status" value="1"/>
</dbReference>
<dbReference type="InterPro" id="IPR011990">
    <property type="entry name" value="TPR-like_helical_dom_sf"/>
</dbReference>
<dbReference type="RefSeq" id="WP_185541807.1">
    <property type="nucleotide sequence ID" value="NZ_JAARZA010000011.1"/>
</dbReference>
<gene>
    <name evidence="2" type="ORF">HCB35_17425</name>
</gene>
<evidence type="ECO:0000259" key="1">
    <source>
        <dbReference type="Pfam" id="PF21259"/>
    </source>
</evidence>
<dbReference type="PANTHER" id="PTHR37038">
    <property type="entry name" value="TRANSCRIPTIONAL REGULATOR-RELATED"/>
    <property type="match status" value="1"/>
</dbReference>
<evidence type="ECO:0000313" key="2">
    <source>
        <dbReference type="EMBL" id="MBC2242258.1"/>
    </source>
</evidence>
<dbReference type="InterPro" id="IPR010982">
    <property type="entry name" value="Lambda_DNA-bd_dom_sf"/>
</dbReference>
<feature type="domain" description="HTH-type transcriptional regulator Rgg C-terminal" evidence="1">
    <location>
        <begin position="111"/>
        <end position="279"/>
    </location>
</feature>
<dbReference type="EMBL" id="JAARZA010000011">
    <property type="protein sequence ID" value="MBC2242258.1"/>
    <property type="molecule type" value="Genomic_DNA"/>
</dbReference>
<dbReference type="InterPro" id="IPR053163">
    <property type="entry name" value="HTH-type_regulator_Rgg"/>
</dbReference>
<dbReference type="SUPFAM" id="SSF47413">
    <property type="entry name" value="lambda repressor-like DNA-binding domains"/>
    <property type="match status" value="1"/>
</dbReference>
<dbReference type="Proteomes" id="UP000553016">
    <property type="component" value="Unassembled WGS sequence"/>
</dbReference>
<organism evidence="2 3">
    <name type="scientific">Listeria booriae</name>
    <dbReference type="NCBI Taxonomy" id="1552123"/>
    <lineage>
        <taxon>Bacteria</taxon>
        <taxon>Bacillati</taxon>
        <taxon>Bacillota</taxon>
        <taxon>Bacilli</taxon>
        <taxon>Bacillales</taxon>
        <taxon>Listeriaceae</taxon>
        <taxon>Listeria</taxon>
    </lineage>
</organism>
<protein>
    <submittedName>
        <fullName evidence="2">Helix-turn-helix transcriptional regulator</fullName>
    </submittedName>
</protein>
<dbReference type="InterPro" id="IPR010057">
    <property type="entry name" value="Transcription_activator_Rgg_C"/>
</dbReference>
<comment type="caution">
    <text evidence="2">The sequence shown here is derived from an EMBL/GenBank/DDBJ whole genome shotgun (WGS) entry which is preliminary data.</text>
</comment>
<dbReference type="PANTHER" id="PTHR37038:SF13">
    <property type="entry name" value="HTH CRO_C1-TYPE DOMAIN-CONTAINING PROTEIN"/>
    <property type="match status" value="1"/>
</dbReference>
<proteinExistence type="predicted"/>
<dbReference type="InterPro" id="IPR001387">
    <property type="entry name" value="Cro/C1-type_HTH"/>
</dbReference>
<reference evidence="2 3" key="1">
    <citation type="submission" date="2020-03" db="EMBL/GenBank/DDBJ databases">
        <title>Soil Listeria distribution.</title>
        <authorList>
            <person name="Liao J."/>
            <person name="Wiedmann M."/>
        </authorList>
    </citation>
    <scope>NUCLEOTIDE SEQUENCE [LARGE SCALE GENOMIC DNA]</scope>
    <source>
        <strain evidence="2 3">FSL L7-0149</strain>
    </source>
</reference>
<dbReference type="GO" id="GO:0003677">
    <property type="term" value="F:DNA binding"/>
    <property type="evidence" value="ECO:0007669"/>
    <property type="project" value="InterPro"/>
</dbReference>
<accession>A0A842F0F4</accession>
<name>A0A842F0F4_9LIST</name>
<dbReference type="AlphaFoldDB" id="A0A842F0F4"/>